<gene>
    <name evidence="3" type="ORF">WHH00_03775</name>
</gene>
<proteinExistence type="predicted"/>
<dbReference type="Proteomes" id="UP001623384">
    <property type="component" value="Chromosome"/>
</dbReference>
<dbReference type="PANTHER" id="PTHR45947:SF13">
    <property type="entry name" value="TRANSFERASE"/>
    <property type="match status" value="1"/>
</dbReference>
<dbReference type="Gene3D" id="3.40.50.2000">
    <property type="entry name" value="Glycogen Phosphorylase B"/>
    <property type="match status" value="2"/>
</dbReference>
<dbReference type="EMBL" id="CP148033">
    <property type="protein sequence ID" value="WXK93937.1"/>
    <property type="molecule type" value="Genomic_DNA"/>
</dbReference>
<accession>A0ABZ2R733</accession>
<evidence type="ECO:0000259" key="2">
    <source>
        <dbReference type="Pfam" id="PF00534"/>
    </source>
</evidence>
<keyword evidence="4" id="KW-1185">Reference proteome</keyword>
<evidence type="ECO:0000313" key="3">
    <source>
        <dbReference type="EMBL" id="WXK93937.1"/>
    </source>
</evidence>
<dbReference type="InterPro" id="IPR050194">
    <property type="entry name" value="Glycosyltransferase_grp1"/>
</dbReference>
<dbReference type="InterPro" id="IPR001296">
    <property type="entry name" value="Glyco_trans_1"/>
</dbReference>
<evidence type="ECO:0000256" key="1">
    <source>
        <dbReference type="ARBA" id="ARBA00022679"/>
    </source>
</evidence>
<name>A0ABZ2R733_9MICC</name>
<keyword evidence="1 3" id="KW-0808">Transferase</keyword>
<dbReference type="Pfam" id="PF00534">
    <property type="entry name" value="Glycos_transf_1"/>
    <property type="match status" value="1"/>
</dbReference>
<protein>
    <submittedName>
        <fullName evidence="3">Glycosyltransferase family 4 protein</fullName>
        <ecNumber evidence="3">2.4.-.-</ecNumber>
    </submittedName>
</protein>
<dbReference type="CDD" id="cd03801">
    <property type="entry name" value="GT4_PimA-like"/>
    <property type="match status" value="1"/>
</dbReference>
<dbReference type="RefSeq" id="WP_406636661.1">
    <property type="nucleotide sequence ID" value="NZ_CP148033.1"/>
</dbReference>
<reference evidence="3 4" key="1">
    <citation type="submission" date="2024-03" db="EMBL/GenBank/DDBJ databases">
        <title>Rhodococcus navarretei sp. nov. and Pseudarthrobacter quantumdoti sp. nov., two new species with the ability to biosynthesize Quantum Dots isolated from soil samples at Union Glacier, Antarctica.</title>
        <authorList>
            <person name="Vargas M."/>
        </authorList>
    </citation>
    <scope>NUCLEOTIDE SEQUENCE [LARGE SCALE GENOMIC DNA]</scope>
    <source>
        <strain evidence="3 4">RC-2-3</strain>
    </source>
</reference>
<sequence length="378" mass="42264">MTNLAAPYRRPVWRELARRHDITIALLESDKSLAGDAKSNRGQDWLHAGDEQLSFQELPTWKYSRGESRYYFLTNIRSAFLVRNHDVVLFGGWESPAYWLLLVACFISGTATVGFYESPQNTMTHKSGPISALRATFFRSMTRVIVPGAAAYDAMHAMGVPGSRILQGFNAVDVTAFHEAAFASTRTETESNEIQHRYLYVGQLIARKRVHDVIQAFAKVARFGDELTVVGTGELLEDLQNLAASHQARITFLGHVPNSELPKIMATHHTLILASAREVWGLVVNEALASGMHVVVAENCGVSRSVRRMSGVYTALENLQDLAEQMHRSRQEWSGRIRSPEILQYSPSQFAAVFEQAFVAARNAPTTVTRKAFARRNR</sequence>
<evidence type="ECO:0000313" key="4">
    <source>
        <dbReference type="Proteomes" id="UP001623384"/>
    </source>
</evidence>
<dbReference type="GO" id="GO:0016757">
    <property type="term" value="F:glycosyltransferase activity"/>
    <property type="evidence" value="ECO:0007669"/>
    <property type="project" value="UniProtKB-KW"/>
</dbReference>
<dbReference type="SUPFAM" id="SSF53756">
    <property type="entry name" value="UDP-Glycosyltransferase/glycogen phosphorylase"/>
    <property type="match status" value="1"/>
</dbReference>
<keyword evidence="3" id="KW-0328">Glycosyltransferase</keyword>
<dbReference type="PANTHER" id="PTHR45947">
    <property type="entry name" value="SULFOQUINOVOSYL TRANSFERASE SQD2"/>
    <property type="match status" value="1"/>
</dbReference>
<dbReference type="EC" id="2.4.-.-" evidence="3"/>
<feature type="domain" description="Glycosyl transferase family 1" evidence="2">
    <location>
        <begin position="187"/>
        <end position="326"/>
    </location>
</feature>
<organism evidence="3 4">
    <name type="scientific">Pseudarthrobacter quantipunctorum</name>
    <dbReference type="NCBI Taxonomy" id="3128980"/>
    <lineage>
        <taxon>Bacteria</taxon>
        <taxon>Bacillati</taxon>
        <taxon>Actinomycetota</taxon>
        <taxon>Actinomycetes</taxon>
        <taxon>Micrococcales</taxon>
        <taxon>Micrococcaceae</taxon>
        <taxon>Pseudarthrobacter</taxon>
    </lineage>
</organism>